<feature type="region of interest" description="Disordered" evidence="1">
    <location>
        <begin position="592"/>
        <end position="663"/>
    </location>
</feature>
<dbReference type="InterPro" id="IPR056218">
    <property type="entry name" value="THSD1_D2"/>
</dbReference>
<dbReference type="STRING" id="113540.ENSSFOP00015073589"/>
<dbReference type="Pfam" id="PF24311">
    <property type="entry name" value="THSD1_D3"/>
    <property type="match status" value="1"/>
</dbReference>
<evidence type="ECO:0000313" key="6">
    <source>
        <dbReference type="EMBL" id="KPP77923.1"/>
    </source>
</evidence>
<evidence type="ECO:0000259" key="3">
    <source>
        <dbReference type="Pfam" id="PF24306"/>
    </source>
</evidence>
<dbReference type="InterPro" id="IPR056217">
    <property type="entry name" value="THSD1_N"/>
</dbReference>
<evidence type="ECO:0000256" key="1">
    <source>
        <dbReference type="SAM" id="MobiDB-lite"/>
    </source>
</evidence>
<feature type="region of interest" description="Disordered" evidence="1">
    <location>
        <begin position="539"/>
        <end position="567"/>
    </location>
</feature>
<feature type="chain" id="PRO_5006145486" evidence="2">
    <location>
        <begin position="22"/>
        <end position="814"/>
    </location>
</feature>
<reference evidence="6 7" key="1">
    <citation type="submission" date="2015-08" db="EMBL/GenBank/DDBJ databases">
        <title>The genome of the Asian arowana (Scleropages formosus).</title>
        <authorList>
            <person name="Tan M.H."/>
            <person name="Gan H.M."/>
            <person name="Croft L.J."/>
            <person name="Austin C.M."/>
        </authorList>
    </citation>
    <scope>NUCLEOTIDE SEQUENCE [LARGE SCALE GENOMIC DNA]</scope>
    <source>
        <strain evidence="6">Aro1</strain>
    </source>
</reference>
<evidence type="ECO:0000259" key="5">
    <source>
        <dbReference type="Pfam" id="PF24311"/>
    </source>
</evidence>
<feature type="domain" description="THSD1 second Ig-like" evidence="4">
    <location>
        <begin position="120"/>
        <end position="227"/>
    </location>
</feature>
<dbReference type="InterPro" id="IPR038877">
    <property type="entry name" value="THSD1"/>
</dbReference>
<sequence>MTLSPTAVVLLLLTFWGNALARICLWPSTHVALSNESVFLDLSCEHNTTVRNMTVSLVDVETNVTMLSRPVTANQPNGALEFNCIFFRSAGSFKFILEDSDPDQKNGTQLWSQVLHVQWPTFHISVERSSNQSSNSFRIGISTSDNFQPCISTRTMSLYVEIKYLEYNQIRRNSIDKVRAQMRRDIQVVRSQHVELHCVFPFTERDYITVALKSSHSQRDIKTSGPLYLSRLFPYKLLVDNVYRTGCESSVAVRLLPPPCASASGKIFLYRERGLGAASSAEETSSSLAFRWLTQGGNETKFNCSVFDPGRNKYCFRFVLNSGISPSLSQTCIVVQRSAAPVPSLSPMPPDDTVLGGNLVAVVGISLCLVVIVATVLVTVWRKACHTPECSAVQRGTLHSPGGRKNSDEASICGRSLQRPSFSESLQASAPSHQQSQPLPQPQQDPDRISPTGQKIVPPIFGYRLAQQQLKEMKRKGLKEATKVYHVSQSPIDDTMMETTSSTPVALTPVPPDSESQEEANLHRFRIKTPFMEAPRTAKASAATAPDRLSPKADPVLGTPLQSYSSQAQRHERVADWVEMVERVGGGYLKNPSFRRTTSFHEAKPPPPPRPFRERSMTQVTPRQVPEGSCRTSAWIPRHNPERQDSGHPKAGPADDMMDSRQQARSERTYCHLDSGFRVTAGLESNAKLNYLGNQHKEDIRPNGSSLGPDRAERAELNWSKRGPSPIQRNMLARKLREAGSSATCQRPRATVVSQADFRREKCRSLPLSPDYSGFHGYHGSQYGLTESEQRMMDLSGYLAEEDSVEVLEVHKLT</sequence>
<proteinExistence type="predicted"/>
<keyword evidence="2" id="KW-0732">Signal</keyword>
<gene>
    <name evidence="6" type="ORF">Z043_102600</name>
</gene>
<dbReference type="PANTHER" id="PTHR16311:SF3">
    <property type="entry name" value="THROMBOSPONDIN TYPE-1 DOMAIN-CONTAINING PROTEIN 1"/>
    <property type="match status" value="1"/>
</dbReference>
<evidence type="ECO:0000259" key="4">
    <source>
        <dbReference type="Pfam" id="PF24310"/>
    </source>
</evidence>
<evidence type="ECO:0000256" key="2">
    <source>
        <dbReference type="SAM" id="SignalP"/>
    </source>
</evidence>
<dbReference type="Pfam" id="PF24306">
    <property type="entry name" value="THSD1_N"/>
    <property type="match status" value="1"/>
</dbReference>
<feature type="region of interest" description="Disordered" evidence="1">
    <location>
        <begin position="423"/>
        <end position="454"/>
    </location>
</feature>
<name>A0A0P7XM92_SCLFO</name>
<dbReference type="GO" id="GO:0071944">
    <property type="term" value="C:cell periphery"/>
    <property type="evidence" value="ECO:0007669"/>
    <property type="project" value="TreeGrafter"/>
</dbReference>
<dbReference type="EMBL" id="JARO02000616">
    <property type="protein sequence ID" value="KPP77923.1"/>
    <property type="molecule type" value="Genomic_DNA"/>
</dbReference>
<evidence type="ECO:0000313" key="7">
    <source>
        <dbReference type="Proteomes" id="UP000034805"/>
    </source>
</evidence>
<feature type="signal peptide" evidence="2">
    <location>
        <begin position="1"/>
        <end position="21"/>
    </location>
</feature>
<dbReference type="InterPro" id="IPR056219">
    <property type="entry name" value="THSD1_D3"/>
</dbReference>
<dbReference type="PANTHER" id="PTHR16311">
    <property type="entry name" value="THROMBOSPONDIN TYPE I DOMAIN-CONTAINING 1"/>
    <property type="match status" value="1"/>
</dbReference>
<feature type="compositionally biased region" description="Low complexity" evidence="1">
    <location>
        <begin position="425"/>
        <end position="444"/>
    </location>
</feature>
<feature type="compositionally biased region" description="Basic and acidic residues" evidence="1">
    <location>
        <begin position="639"/>
        <end position="648"/>
    </location>
</feature>
<dbReference type="Proteomes" id="UP000034805">
    <property type="component" value="Unassembled WGS sequence"/>
</dbReference>
<dbReference type="AlphaFoldDB" id="A0A0P7XM92"/>
<dbReference type="Pfam" id="PF24310">
    <property type="entry name" value="THSD1_D2"/>
    <property type="match status" value="1"/>
</dbReference>
<feature type="domain" description="THSD1 third Ig-like" evidence="5">
    <location>
        <begin position="235"/>
        <end position="337"/>
    </location>
</feature>
<feature type="domain" description="THSD1 N-terminal" evidence="3">
    <location>
        <begin position="23"/>
        <end position="119"/>
    </location>
</feature>
<comment type="caution">
    <text evidence="6">The sequence shown here is derived from an EMBL/GenBank/DDBJ whole genome shotgun (WGS) entry which is preliminary data.</text>
</comment>
<organism evidence="6 7">
    <name type="scientific">Scleropages formosus</name>
    <name type="common">Asian bonytongue</name>
    <name type="synonym">Osteoglossum formosum</name>
    <dbReference type="NCBI Taxonomy" id="113540"/>
    <lineage>
        <taxon>Eukaryota</taxon>
        <taxon>Metazoa</taxon>
        <taxon>Chordata</taxon>
        <taxon>Craniata</taxon>
        <taxon>Vertebrata</taxon>
        <taxon>Euteleostomi</taxon>
        <taxon>Actinopterygii</taxon>
        <taxon>Neopterygii</taxon>
        <taxon>Teleostei</taxon>
        <taxon>Osteoglossocephala</taxon>
        <taxon>Osteoglossomorpha</taxon>
        <taxon>Osteoglossiformes</taxon>
        <taxon>Osteoglossidae</taxon>
        <taxon>Scleropages</taxon>
    </lineage>
</organism>
<accession>A0A0P7XM92</accession>
<protein>
    <submittedName>
        <fullName evidence="6">Thrombospondin type-1 domain-containing protein 1-like</fullName>
    </submittedName>
</protein>